<accession>X6LP40</accession>
<keyword evidence="3" id="KW-1185">Reference proteome</keyword>
<comment type="caution">
    <text evidence="2">The sequence shown here is derived from an EMBL/GenBank/DDBJ whole genome shotgun (WGS) entry which is preliminary data.</text>
</comment>
<evidence type="ECO:0000256" key="1">
    <source>
        <dbReference type="SAM" id="MobiDB-lite"/>
    </source>
</evidence>
<feature type="non-terminal residue" evidence="2">
    <location>
        <position position="146"/>
    </location>
</feature>
<dbReference type="AlphaFoldDB" id="X6LP40"/>
<evidence type="ECO:0000313" key="2">
    <source>
        <dbReference type="EMBL" id="ETO02887.1"/>
    </source>
</evidence>
<proteinExistence type="predicted"/>
<sequence length="146" mass="18260">MQNFQKYLFKIIEEKTQYKMKNQYINRFRKFIYLYINAKFEQFDQFSISSRRQFKQHKKYNRFNNDVKDCLKKKVICKFYDIINNKNANCKYRCILCRKNLSWKETVQQIQKKKKIHITILKKKLHNRSRQKNKYNLTNQDSKHIN</sequence>
<name>X6LP40_RETFI</name>
<reference evidence="2 3" key="1">
    <citation type="journal article" date="2013" name="Curr. Biol.">
        <title>The Genome of the Foraminiferan Reticulomyxa filosa.</title>
        <authorList>
            <person name="Glockner G."/>
            <person name="Hulsmann N."/>
            <person name="Schleicher M."/>
            <person name="Noegel A.A."/>
            <person name="Eichinger L."/>
            <person name="Gallinger C."/>
            <person name="Pawlowski J."/>
            <person name="Sierra R."/>
            <person name="Euteneuer U."/>
            <person name="Pillet L."/>
            <person name="Moustafa A."/>
            <person name="Platzer M."/>
            <person name="Groth M."/>
            <person name="Szafranski K."/>
            <person name="Schliwa M."/>
        </authorList>
    </citation>
    <scope>NUCLEOTIDE SEQUENCE [LARGE SCALE GENOMIC DNA]</scope>
</reference>
<dbReference type="EMBL" id="ASPP01034670">
    <property type="protein sequence ID" value="ETO02887.1"/>
    <property type="molecule type" value="Genomic_DNA"/>
</dbReference>
<organism evidence="2 3">
    <name type="scientific">Reticulomyxa filosa</name>
    <dbReference type="NCBI Taxonomy" id="46433"/>
    <lineage>
        <taxon>Eukaryota</taxon>
        <taxon>Sar</taxon>
        <taxon>Rhizaria</taxon>
        <taxon>Retaria</taxon>
        <taxon>Foraminifera</taxon>
        <taxon>Monothalamids</taxon>
        <taxon>Reticulomyxidae</taxon>
        <taxon>Reticulomyxa</taxon>
    </lineage>
</organism>
<gene>
    <name evidence="2" type="ORF">RFI_34526</name>
</gene>
<dbReference type="Proteomes" id="UP000023152">
    <property type="component" value="Unassembled WGS sequence"/>
</dbReference>
<protein>
    <submittedName>
        <fullName evidence="2">Uncharacterized protein</fullName>
    </submittedName>
</protein>
<evidence type="ECO:0000313" key="3">
    <source>
        <dbReference type="Proteomes" id="UP000023152"/>
    </source>
</evidence>
<feature type="region of interest" description="Disordered" evidence="1">
    <location>
        <begin position="127"/>
        <end position="146"/>
    </location>
</feature>